<feature type="region of interest" description="Disordered" evidence="1">
    <location>
        <begin position="28"/>
        <end position="183"/>
    </location>
</feature>
<feature type="domain" description="Costars" evidence="2">
    <location>
        <begin position="251"/>
        <end position="326"/>
    </location>
</feature>
<protein>
    <submittedName>
        <fullName evidence="3">Costars domain-containing protein</fullName>
    </submittedName>
</protein>
<feature type="compositionally biased region" description="Polar residues" evidence="1">
    <location>
        <begin position="70"/>
        <end position="87"/>
    </location>
</feature>
<dbReference type="InterPro" id="IPR027817">
    <property type="entry name" value="Costars_dom"/>
</dbReference>
<name>A0AAD4MXJ2_9BILA</name>
<dbReference type="EMBL" id="JAKKPZ010000047">
    <property type="protein sequence ID" value="KAI1706485.1"/>
    <property type="molecule type" value="Genomic_DNA"/>
</dbReference>
<accession>A0AAD4MXJ2</accession>
<gene>
    <name evidence="3" type="ORF">DdX_12945</name>
</gene>
<dbReference type="GO" id="GO:0035025">
    <property type="term" value="P:positive regulation of Rho protein signal transduction"/>
    <property type="evidence" value="ECO:0007669"/>
    <property type="project" value="InterPro"/>
</dbReference>
<comment type="caution">
    <text evidence="3">The sequence shown here is derived from an EMBL/GenBank/DDBJ whole genome shotgun (WGS) entry which is preliminary data.</text>
</comment>
<feature type="compositionally biased region" description="Polar residues" evidence="1">
    <location>
        <begin position="167"/>
        <end position="183"/>
    </location>
</feature>
<dbReference type="AlphaFoldDB" id="A0AAD4MXJ2"/>
<feature type="compositionally biased region" description="Basic and acidic residues" evidence="1">
    <location>
        <begin position="140"/>
        <end position="162"/>
    </location>
</feature>
<dbReference type="SMART" id="SM01283">
    <property type="entry name" value="Costars"/>
    <property type="match status" value="1"/>
</dbReference>
<organism evidence="3 4">
    <name type="scientific">Ditylenchus destructor</name>
    <dbReference type="NCBI Taxonomy" id="166010"/>
    <lineage>
        <taxon>Eukaryota</taxon>
        <taxon>Metazoa</taxon>
        <taxon>Ecdysozoa</taxon>
        <taxon>Nematoda</taxon>
        <taxon>Chromadorea</taxon>
        <taxon>Rhabditida</taxon>
        <taxon>Tylenchina</taxon>
        <taxon>Tylenchomorpha</taxon>
        <taxon>Sphaerularioidea</taxon>
        <taxon>Anguinidae</taxon>
        <taxon>Anguininae</taxon>
        <taxon>Ditylenchus</taxon>
    </lineage>
</organism>
<dbReference type="Gene3D" id="1.10.10.1540">
    <property type="entry name" value="Costar domain"/>
    <property type="match status" value="1"/>
</dbReference>
<dbReference type="InterPro" id="IPR026111">
    <property type="entry name" value="Abra"/>
</dbReference>
<reference evidence="3" key="1">
    <citation type="submission" date="2022-01" db="EMBL/GenBank/DDBJ databases">
        <title>Genome Sequence Resource for Two Populations of Ditylenchus destructor, the Migratory Endoparasitic Phytonematode.</title>
        <authorList>
            <person name="Zhang H."/>
            <person name="Lin R."/>
            <person name="Xie B."/>
        </authorList>
    </citation>
    <scope>NUCLEOTIDE SEQUENCE</scope>
    <source>
        <strain evidence="3">BazhouSP</strain>
    </source>
</reference>
<keyword evidence="4" id="KW-1185">Reference proteome</keyword>
<dbReference type="GO" id="GO:0030017">
    <property type="term" value="C:sarcomere"/>
    <property type="evidence" value="ECO:0007669"/>
    <property type="project" value="TreeGrafter"/>
</dbReference>
<dbReference type="Pfam" id="PF14705">
    <property type="entry name" value="Costars"/>
    <property type="match status" value="1"/>
</dbReference>
<dbReference type="PANTHER" id="PTHR22739">
    <property type="entry name" value="STRIATED MUSCLE ACTIVATOR OF RHO-DEPENDENT SIGNALING-RELATED"/>
    <property type="match status" value="1"/>
</dbReference>
<proteinExistence type="predicted"/>
<dbReference type="GO" id="GO:0045944">
    <property type="term" value="P:positive regulation of transcription by RNA polymerase II"/>
    <property type="evidence" value="ECO:0007669"/>
    <property type="project" value="TreeGrafter"/>
</dbReference>
<evidence type="ECO:0000313" key="4">
    <source>
        <dbReference type="Proteomes" id="UP001201812"/>
    </source>
</evidence>
<dbReference type="InterPro" id="IPR038095">
    <property type="entry name" value="Costars_sf"/>
</dbReference>
<evidence type="ECO:0000256" key="1">
    <source>
        <dbReference type="SAM" id="MobiDB-lite"/>
    </source>
</evidence>
<evidence type="ECO:0000313" key="3">
    <source>
        <dbReference type="EMBL" id="KAI1706485.1"/>
    </source>
</evidence>
<dbReference type="GO" id="GO:0003779">
    <property type="term" value="F:actin binding"/>
    <property type="evidence" value="ECO:0007669"/>
    <property type="project" value="InterPro"/>
</dbReference>
<evidence type="ECO:0000259" key="2">
    <source>
        <dbReference type="SMART" id="SM01283"/>
    </source>
</evidence>
<dbReference type="PANTHER" id="PTHR22739:SF7">
    <property type="entry name" value="EG:152A3.3 PROTEIN-RELATED"/>
    <property type="match status" value="1"/>
</dbReference>
<dbReference type="Proteomes" id="UP001201812">
    <property type="component" value="Unassembled WGS sequence"/>
</dbReference>
<sequence>MSQRWIQANMKGSARDAIAKFDQKTTAIGDSIKMESKQKPLSRAPETSDADKSAQENGKPAEVSKPKARINQTQSKPMGATPNTMNFALQYGKPTPKTTPVSEGNEVKSKTRVKRTQAKQAGAAHNNGIDKQPPAANEASNDHKNSAENRRPSDTSKAKIQPDDPNQPKSKTHFTNETISQRWMQSKLTGSAANTIAKFNKQAESTEDSLKKNPFSETYEAQEYNKRDMGNEYGRPPEGTKTRARGIKAGDYVVRELIFLCEVISQNSTGTPPDCVVKFGPLFYIYNRFSGSLVGMLVRARKYGLVDFEGEMLYQGQDDEKGIRLLKPLDEIRRIVTFSGDPSNCVAIKK</sequence>